<dbReference type="EMBL" id="JBGUBD010000001">
    <property type="protein sequence ID" value="MFA9477024.1"/>
    <property type="molecule type" value="Genomic_DNA"/>
</dbReference>
<dbReference type="Proteomes" id="UP001575105">
    <property type="component" value="Unassembled WGS sequence"/>
</dbReference>
<organism evidence="3 4">
    <name type="scientific">Natronomicrosphaera hydrolytica</name>
    <dbReference type="NCBI Taxonomy" id="3242702"/>
    <lineage>
        <taxon>Bacteria</taxon>
        <taxon>Pseudomonadati</taxon>
        <taxon>Planctomycetota</taxon>
        <taxon>Phycisphaerae</taxon>
        <taxon>Phycisphaerales</taxon>
        <taxon>Phycisphaeraceae</taxon>
        <taxon>Natronomicrosphaera</taxon>
    </lineage>
</organism>
<evidence type="ECO:0000313" key="3">
    <source>
        <dbReference type="EMBL" id="MFA9477024.1"/>
    </source>
</evidence>
<gene>
    <name evidence="3" type="ORF">ACERK3_01830</name>
</gene>
<protein>
    <submittedName>
        <fullName evidence="3">DUF4440 domain-containing protein</fullName>
    </submittedName>
</protein>
<name>A0ABV4U3I6_9BACT</name>
<reference evidence="3 4" key="1">
    <citation type="submission" date="2024-08" db="EMBL/GenBank/DDBJ databases">
        <title>Whole-genome sequencing of halo(alkali)philic microorganisms from hypersaline lakes.</title>
        <authorList>
            <person name="Sorokin D.Y."/>
            <person name="Merkel A.Y."/>
            <person name="Messina E."/>
            <person name="Yakimov M."/>
        </authorList>
    </citation>
    <scope>NUCLEOTIDE SEQUENCE [LARGE SCALE GENOMIC DNA]</scope>
    <source>
        <strain evidence="3 4">AB-hyl4</strain>
    </source>
</reference>
<dbReference type="Pfam" id="PF14534">
    <property type="entry name" value="DUF4440"/>
    <property type="match status" value="1"/>
</dbReference>
<dbReference type="InterPro" id="IPR027843">
    <property type="entry name" value="DUF4440"/>
</dbReference>
<sequence>MPGRRLNIPAPEAMILFVDIAPPPLWEHLLLERPWPLVVALLVGAILIRYVARQRRQPVMGHVALGLAIAAGGVLALAWTVTTDRQLLERHTRQLVAATESPGDFSVIDRLLAPDAVLTGPDGDVWMNLSAIRNQLEQAIDRYTIDDQIIRDIGAEVTGDNRARSAFDLRTYSGAQAGLPTRSTWTLHWRRGDDGEWRITRVQWDSFMDRPPSRSLW</sequence>
<feature type="transmembrane region" description="Helical" evidence="1">
    <location>
        <begin position="34"/>
        <end position="52"/>
    </location>
</feature>
<keyword evidence="1" id="KW-0812">Transmembrane</keyword>
<evidence type="ECO:0000256" key="1">
    <source>
        <dbReference type="SAM" id="Phobius"/>
    </source>
</evidence>
<dbReference type="Gene3D" id="3.10.450.50">
    <property type="match status" value="1"/>
</dbReference>
<comment type="caution">
    <text evidence="3">The sequence shown here is derived from an EMBL/GenBank/DDBJ whole genome shotgun (WGS) entry which is preliminary data.</text>
</comment>
<dbReference type="InterPro" id="IPR032710">
    <property type="entry name" value="NTF2-like_dom_sf"/>
</dbReference>
<evidence type="ECO:0000259" key="2">
    <source>
        <dbReference type="Pfam" id="PF14534"/>
    </source>
</evidence>
<keyword evidence="1" id="KW-0472">Membrane</keyword>
<keyword evidence="4" id="KW-1185">Reference proteome</keyword>
<proteinExistence type="predicted"/>
<dbReference type="SUPFAM" id="SSF54427">
    <property type="entry name" value="NTF2-like"/>
    <property type="match status" value="1"/>
</dbReference>
<feature type="transmembrane region" description="Helical" evidence="1">
    <location>
        <begin position="59"/>
        <end position="81"/>
    </location>
</feature>
<evidence type="ECO:0000313" key="4">
    <source>
        <dbReference type="Proteomes" id="UP001575105"/>
    </source>
</evidence>
<keyword evidence="1" id="KW-1133">Transmembrane helix</keyword>
<feature type="domain" description="DUF4440" evidence="2">
    <location>
        <begin position="93"/>
        <end position="199"/>
    </location>
</feature>
<dbReference type="RefSeq" id="WP_425343947.1">
    <property type="nucleotide sequence ID" value="NZ_JBGUBD010000001.1"/>
</dbReference>
<accession>A0ABV4U3I6</accession>